<accession>A0ABY5PHY4</accession>
<dbReference type="EMBL" id="CP088295">
    <property type="protein sequence ID" value="UUY04284.1"/>
    <property type="molecule type" value="Genomic_DNA"/>
</dbReference>
<proteinExistence type="predicted"/>
<evidence type="ECO:0008006" key="3">
    <source>
        <dbReference type="Google" id="ProtNLM"/>
    </source>
</evidence>
<dbReference type="RefSeq" id="WP_353864771.1">
    <property type="nucleotide sequence ID" value="NZ_CP088295.1"/>
</dbReference>
<keyword evidence="2" id="KW-1185">Reference proteome</keyword>
<reference evidence="2" key="1">
    <citation type="submission" date="2021-11" db="EMBL/GenBank/DDBJ databases">
        <title>Cultivation dependent microbiological survey of springs from the worlds oldest radium mine currently devoted to the extraction of radon-saturated water.</title>
        <authorList>
            <person name="Kapinusova G."/>
            <person name="Smrhova T."/>
            <person name="Strejcek M."/>
            <person name="Suman J."/>
            <person name="Jani K."/>
            <person name="Pajer P."/>
            <person name="Uhlik O."/>
        </authorList>
    </citation>
    <scope>NUCLEOTIDE SEQUENCE [LARGE SCALE GENOMIC DNA]</scope>
    <source>
        <strain evidence="2">J379</strain>
    </source>
</reference>
<protein>
    <recommendedName>
        <fullName evidence="3">Secreted protein</fullName>
    </recommendedName>
</protein>
<gene>
    <name evidence="1" type="ORF">LRS13_01770</name>
</gene>
<evidence type="ECO:0000313" key="2">
    <source>
        <dbReference type="Proteomes" id="UP001058860"/>
    </source>
</evidence>
<evidence type="ECO:0000313" key="1">
    <source>
        <dbReference type="EMBL" id="UUY04284.1"/>
    </source>
</evidence>
<name>A0ABY5PHY4_9ACTN</name>
<organism evidence="1 2">
    <name type="scientific">Svornostia abyssi</name>
    <dbReference type="NCBI Taxonomy" id="2898438"/>
    <lineage>
        <taxon>Bacteria</taxon>
        <taxon>Bacillati</taxon>
        <taxon>Actinomycetota</taxon>
        <taxon>Thermoleophilia</taxon>
        <taxon>Solirubrobacterales</taxon>
        <taxon>Baekduiaceae</taxon>
        <taxon>Svornostia</taxon>
    </lineage>
</organism>
<dbReference type="Proteomes" id="UP001058860">
    <property type="component" value="Chromosome"/>
</dbReference>
<sequence>MPRPAAAPLAEVLDVVLEVLGDFVPLRLGDVAVLDLLVQACERGLLHGGLHVGEILVLRLGDLRDRLPVAELLHELGLGEPERLRGVGHQLPAAARSAGPTVAAPALAAAEDQAALGLALLDLVGLRLRDLPGLHGLVELRGLAGLQRGAQLLRGHIKLLGGGVEHGLLALLGLIGLGRGDGAGRPCGEGDEGAADDRDASGRHGVSWLWGCGSIDPSPRSVLRRP</sequence>